<dbReference type="AlphaFoldDB" id="A0A9J9LCV4"/>
<keyword evidence="3" id="KW-1185">Reference proteome</keyword>
<organism evidence="2 3">
    <name type="scientific">Rhizorhabdus wittichii (strain DSM 6014 / CCUG 31198 / JCM 15750 / NBRC 105917 / EY 4224 / RW1)</name>
    <name type="common">Sphingomonas wittichii</name>
    <dbReference type="NCBI Taxonomy" id="392499"/>
    <lineage>
        <taxon>Bacteria</taxon>
        <taxon>Pseudomonadati</taxon>
        <taxon>Pseudomonadota</taxon>
        <taxon>Alphaproteobacteria</taxon>
        <taxon>Sphingomonadales</taxon>
        <taxon>Sphingomonadaceae</taxon>
        <taxon>Rhizorhabdus</taxon>
    </lineage>
</organism>
<dbReference type="KEGG" id="swi:Swit_0655"/>
<feature type="region of interest" description="Disordered" evidence="1">
    <location>
        <begin position="32"/>
        <end position="110"/>
    </location>
</feature>
<evidence type="ECO:0000256" key="1">
    <source>
        <dbReference type="SAM" id="MobiDB-lite"/>
    </source>
</evidence>
<gene>
    <name evidence="2" type="ordered locus">Swit_0655</name>
</gene>
<reference evidence="2 3" key="1">
    <citation type="journal article" date="2010" name="J. Bacteriol.">
        <title>Genome sequence of the dioxin-mineralizing bacterium Sphingomonas wittichii RW1.</title>
        <authorList>
            <person name="Miller T.R."/>
            <person name="Delcher A.L."/>
            <person name="Salzberg S.L."/>
            <person name="Saunders E."/>
            <person name="Detter J.C."/>
            <person name="Halden R.U."/>
        </authorList>
    </citation>
    <scope>NUCLEOTIDE SEQUENCE [LARGE SCALE GENOMIC DNA]</scope>
    <source>
        <strain evidence="3">DSM 6014 / CCUG 31198 / JCM 15750 / NBRC 105917 / EY 4224 / RW1</strain>
    </source>
</reference>
<name>A0A9J9LCV4_RHIWR</name>
<sequence>MRRPPGGRHEEKDMKTIFLGGATAALALIAAAAAAQPAGSSAGAGASPDSAATSTAAGMDSTAQTPLAPGSDMKRATRKSRRDATGTAGAGMGGEATVRSDAGNRTPDGK</sequence>
<dbReference type="EMBL" id="CP000699">
    <property type="protein sequence ID" value="ABQ67023.1"/>
    <property type="molecule type" value="Genomic_DNA"/>
</dbReference>
<protein>
    <submittedName>
        <fullName evidence="2">Uncharacterized protein</fullName>
    </submittedName>
</protein>
<proteinExistence type="predicted"/>
<evidence type="ECO:0000313" key="2">
    <source>
        <dbReference type="EMBL" id="ABQ67023.1"/>
    </source>
</evidence>
<feature type="compositionally biased region" description="Low complexity" evidence="1">
    <location>
        <begin position="32"/>
        <end position="58"/>
    </location>
</feature>
<evidence type="ECO:0000313" key="3">
    <source>
        <dbReference type="Proteomes" id="UP000001989"/>
    </source>
</evidence>
<accession>A0A9J9LCV4</accession>
<dbReference type="Proteomes" id="UP000001989">
    <property type="component" value="Chromosome"/>
</dbReference>